<proteinExistence type="predicted"/>
<dbReference type="AlphaFoldDB" id="A0AAE3RDD5"/>
<keyword evidence="2" id="KW-1185">Reference proteome</keyword>
<comment type="caution">
    <text evidence="1">The sequence shown here is derived from an EMBL/GenBank/DDBJ whole genome shotgun (WGS) entry which is preliminary data.</text>
</comment>
<evidence type="ECO:0000313" key="1">
    <source>
        <dbReference type="EMBL" id="MDJ1505658.1"/>
    </source>
</evidence>
<reference evidence="1" key="1">
    <citation type="submission" date="2023-05" db="EMBL/GenBank/DDBJ databases">
        <authorList>
            <person name="Zhang X."/>
        </authorList>
    </citation>
    <scope>NUCLEOTIDE SEQUENCE</scope>
    <source>
        <strain evidence="1">BD1B2-1</strain>
    </source>
</reference>
<sequence length="89" mass="10081">MTILTVKVESEQSSNISEIRLVFQSKVKVIRSMVTCVAEQFSDHSVIDYHFDHTSSQSFVLNILRIFIQCDQSSGRIVTNQHCSCSPTD</sequence>
<evidence type="ECO:0000313" key="2">
    <source>
        <dbReference type="Proteomes" id="UP001232063"/>
    </source>
</evidence>
<organism evidence="1 2">
    <name type="scientific">Xanthocytophaga agilis</name>
    <dbReference type="NCBI Taxonomy" id="3048010"/>
    <lineage>
        <taxon>Bacteria</taxon>
        <taxon>Pseudomonadati</taxon>
        <taxon>Bacteroidota</taxon>
        <taxon>Cytophagia</taxon>
        <taxon>Cytophagales</taxon>
        <taxon>Rhodocytophagaceae</taxon>
        <taxon>Xanthocytophaga</taxon>
    </lineage>
</organism>
<protein>
    <submittedName>
        <fullName evidence="1">Uncharacterized protein</fullName>
    </submittedName>
</protein>
<dbReference type="EMBL" id="JASJOU010000017">
    <property type="protein sequence ID" value="MDJ1505658.1"/>
    <property type="molecule type" value="Genomic_DNA"/>
</dbReference>
<name>A0AAE3RDD5_9BACT</name>
<accession>A0AAE3RDD5</accession>
<gene>
    <name evidence="1" type="ORF">QNI22_33690</name>
</gene>
<dbReference type="Proteomes" id="UP001232063">
    <property type="component" value="Unassembled WGS sequence"/>
</dbReference>